<dbReference type="SUPFAM" id="SSF103506">
    <property type="entry name" value="Mitochondrial carrier"/>
    <property type="match status" value="1"/>
</dbReference>
<keyword evidence="3 9" id="KW-0812">Transmembrane</keyword>
<dbReference type="Pfam" id="PF00153">
    <property type="entry name" value="Mito_carr"/>
    <property type="match status" value="2"/>
</dbReference>
<dbReference type="InterPro" id="IPR023395">
    <property type="entry name" value="MCP_dom_sf"/>
</dbReference>
<evidence type="ECO:0000313" key="11">
    <source>
        <dbReference type="EMBL" id="KAE9537276.1"/>
    </source>
</evidence>
<organism evidence="11 12">
    <name type="scientific">Aphis glycines</name>
    <name type="common">Soybean aphid</name>
    <dbReference type="NCBI Taxonomy" id="307491"/>
    <lineage>
        <taxon>Eukaryota</taxon>
        <taxon>Metazoa</taxon>
        <taxon>Ecdysozoa</taxon>
        <taxon>Arthropoda</taxon>
        <taxon>Hexapoda</taxon>
        <taxon>Insecta</taxon>
        <taxon>Pterygota</taxon>
        <taxon>Neoptera</taxon>
        <taxon>Paraneoptera</taxon>
        <taxon>Hemiptera</taxon>
        <taxon>Sternorrhyncha</taxon>
        <taxon>Aphidomorpha</taxon>
        <taxon>Aphidoidea</taxon>
        <taxon>Aphididae</taxon>
        <taxon>Aphidini</taxon>
        <taxon>Aphis</taxon>
        <taxon>Aphis</taxon>
    </lineage>
</organism>
<proteinExistence type="inferred from homology"/>
<comment type="caution">
    <text evidence="11">The sequence shown here is derived from an EMBL/GenBank/DDBJ whole genome shotgun (WGS) entry which is preliminary data.</text>
</comment>
<dbReference type="PANTHER" id="PTHR10780:SF18">
    <property type="entry name" value="LD43650P"/>
    <property type="match status" value="1"/>
</dbReference>
<comment type="subcellular location">
    <subcellularLocation>
        <location evidence="1">Mitochondrion outer membrane</location>
        <topology evidence="1">Multi-pass membrane protein</topology>
    </subcellularLocation>
</comment>
<keyword evidence="7" id="KW-0496">Mitochondrion</keyword>
<keyword evidence="4" id="KW-0677">Repeat</keyword>
<evidence type="ECO:0000256" key="10">
    <source>
        <dbReference type="RuleBase" id="RU000488"/>
    </source>
</evidence>
<evidence type="ECO:0000256" key="1">
    <source>
        <dbReference type="ARBA" id="ARBA00004374"/>
    </source>
</evidence>
<evidence type="ECO:0000256" key="7">
    <source>
        <dbReference type="ARBA" id="ARBA00023128"/>
    </source>
</evidence>
<reference evidence="11 12" key="1">
    <citation type="submission" date="2019-08" db="EMBL/GenBank/DDBJ databases">
        <title>The genome of the soybean aphid Biotype 1, its phylome, world population structure and adaptation to the North American continent.</title>
        <authorList>
            <person name="Giordano R."/>
            <person name="Donthu R.K."/>
            <person name="Hernandez A.G."/>
            <person name="Wright C.L."/>
            <person name="Zimin A.V."/>
        </authorList>
    </citation>
    <scope>NUCLEOTIDE SEQUENCE [LARGE SCALE GENOMIC DNA]</scope>
    <source>
        <tissue evidence="11">Whole aphids</tissue>
    </source>
</reference>
<evidence type="ECO:0000256" key="9">
    <source>
        <dbReference type="PROSITE-ProRule" id="PRU00282"/>
    </source>
</evidence>
<evidence type="ECO:0000256" key="8">
    <source>
        <dbReference type="ARBA" id="ARBA00023136"/>
    </source>
</evidence>
<gene>
    <name evidence="11" type="ORF">AGLY_006299</name>
</gene>
<keyword evidence="10" id="KW-0813">Transport</keyword>
<evidence type="ECO:0000256" key="4">
    <source>
        <dbReference type="ARBA" id="ARBA00022737"/>
    </source>
</evidence>
<dbReference type="GO" id="GO:0005741">
    <property type="term" value="C:mitochondrial outer membrane"/>
    <property type="evidence" value="ECO:0007669"/>
    <property type="project" value="UniProtKB-SubCell"/>
</dbReference>
<comment type="similarity">
    <text evidence="2 10">Belongs to the mitochondrial carrier (TC 2.A.29) family.</text>
</comment>
<evidence type="ECO:0000256" key="3">
    <source>
        <dbReference type="ARBA" id="ARBA00022692"/>
    </source>
</evidence>
<dbReference type="AlphaFoldDB" id="A0A6G0TR53"/>
<keyword evidence="8 9" id="KW-0472">Membrane</keyword>
<dbReference type="OrthoDB" id="10253709at2759"/>
<dbReference type="Proteomes" id="UP000475862">
    <property type="component" value="Unassembled WGS sequence"/>
</dbReference>
<dbReference type="InterPro" id="IPR018108">
    <property type="entry name" value="MCP_transmembrane"/>
</dbReference>
<sequence length="319" mass="36057">MSSYDLSEDYIAFYYLMDSDSTNRSEENGDAPRHTLIGKCVMKTLTHPLDYARFLAQIGHEPMAPYRHRSIFGEERLFLPNLIVYAKYIYSVDGFKGMYIGLGPKILGICIEHYSSSLMSDYIQIDKSQNVDKDSDLEVWKDCAIKTSKEMICTATSIILSHPFHIVSMRMMAQFVGYEHRYTLVLQSVLLINHEEGVKGLFAGIIPRLFAGLGTVILVNIAKQVFSRYLFDPSPMTLNIAEFAASFLATAATYSFNVVTACTAINNCGLAAGMPPDMPVFGNWLECMKYLYRTDQLNRGSSTWFRRVPLTNSKLLKML</sequence>
<protein>
    <submittedName>
        <fullName evidence="11">Uncharacterized protein</fullName>
    </submittedName>
</protein>
<keyword evidence="6" id="KW-1133">Transmembrane helix</keyword>
<keyword evidence="12" id="KW-1185">Reference proteome</keyword>
<evidence type="ECO:0000256" key="6">
    <source>
        <dbReference type="ARBA" id="ARBA00022989"/>
    </source>
</evidence>
<dbReference type="EMBL" id="VYZN01000018">
    <property type="protein sequence ID" value="KAE9537276.1"/>
    <property type="molecule type" value="Genomic_DNA"/>
</dbReference>
<feature type="repeat" description="Solcar" evidence="9">
    <location>
        <begin position="141"/>
        <end position="229"/>
    </location>
</feature>
<evidence type="ECO:0000256" key="2">
    <source>
        <dbReference type="ARBA" id="ARBA00006375"/>
    </source>
</evidence>
<evidence type="ECO:0000256" key="5">
    <source>
        <dbReference type="ARBA" id="ARBA00022787"/>
    </source>
</evidence>
<name>A0A6G0TR53_APHGL</name>
<dbReference type="Gene3D" id="1.50.40.10">
    <property type="entry name" value="Mitochondrial carrier domain"/>
    <property type="match status" value="1"/>
</dbReference>
<dbReference type="PROSITE" id="PS50920">
    <property type="entry name" value="SOLCAR"/>
    <property type="match status" value="1"/>
</dbReference>
<dbReference type="PANTHER" id="PTHR10780">
    <property type="entry name" value="MITOCHONDRIAL CARRIER HOMOLOG"/>
    <property type="match status" value="1"/>
</dbReference>
<keyword evidence="5" id="KW-1000">Mitochondrion outer membrane</keyword>
<evidence type="ECO:0000313" key="12">
    <source>
        <dbReference type="Proteomes" id="UP000475862"/>
    </source>
</evidence>
<accession>A0A6G0TR53</accession>